<dbReference type="AlphaFoldDB" id="A0A0K0GPZ8"/>
<organism evidence="1 2">
    <name type="scientific">Xanthomonas oryzae pv. oryzae (strain PXO99A)</name>
    <dbReference type="NCBI Taxonomy" id="360094"/>
    <lineage>
        <taxon>Bacteria</taxon>
        <taxon>Pseudomonadati</taxon>
        <taxon>Pseudomonadota</taxon>
        <taxon>Gammaproteobacteria</taxon>
        <taxon>Lysobacterales</taxon>
        <taxon>Lysobacteraceae</taxon>
        <taxon>Xanthomonas</taxon>
    </lineage>
</organism>
<sequence length="53" mass="6192">MSAGGRLDLLAIKRALLCRYRPIHRVREVWIEALVRTKLRRHRRSAATIAVEL</sequence>
<evidence type="ECO:0000313" key="2">
    <source>
        <dbReference type="Proteomes" id="UP000001740"/>
    </source>
</evidence>
<protein>
    <submittedName>
        <fullName evidence="1">Uncharacterized protein</fullName>
    </submittedName>
</protein>
<dbReference type="EMBL" id="CP000967">
    <property type="protein sequence ID" value="ACD61176.1"/>
    <property type="molecule type" value="Genomic_DNA"/>
</dbReference>
<dbReference type="Proteomes" id="UP000001740">
    <property type="component" value="Chromosome"/>
</dbReference>
<name>A0A0K0GPZ8_XANOP</name>
<reference evidence="1 2" key="1">
    <citation type="journal article" date="2008" name="BMC Genomics">
        <title>Genome sequence and rapid evolution of the rice pathogen Xanthomonas oryzae pv. oryzae PXO99A.</title>
        <authorList>
            <person name="Salzberg S.L."/>
            <person name="Sommer D.D."/>
            <person name="Schatz M.C."/>
            <person name="Phillippy A.M."/>
            <person name="Rabinowicz P.D."/>
            <person name="Tsuge S."/>
            <person name="Furutani A."/>
            <person name="Ochiai H."/>
            <person name="Delcher A.L."/>
            <person name="Kelley D."/>
            <person name="Madupu R."/>
            <person name="Puiu D."/>
            <person name="Radune D."/>
            <person name="Shumway M."/>
            <person name="Trapnell C."/>
            <person name="Aparna G."/>
            <person name="Jha G."/>
            <person name="Pandey A."/>
            <person name="Patil P.B."/>
            <person name="Ishihara H."/>
            <person name="Meyer D.F."/>
            <person name="Szurek B."/>
            <person name="Verdier V."/>
            <person name="Koebnik R."/>
            <person name="Dow J.M."/>
            <person name="Ryan R.P."/>
            <person name="Hirata H."/>
            <person name="Tsuyumu S."/>
            <person name="Won Lee S."/>
            <person name="Seo Y.S."/>
            <person name="Sriariyanum M."/>
            <person name="Ronald P.C."/>
            <person name="Sonti R.V."/>
            <person name="Van Sluys M.A."/>
            <person name="Leach J.E."/>
            <person name="White F.F."/>
            <person name="Bogdanove A.J."/>
        </authorList>
    </citation>
    <scope>NUCLEOTIDE SEQUENCE [LARGE SCALE GENOMIC DNA]</scope>
    <source>
        <strain evidence="1 2">PXO99A</strain>
    </source>
</reference>
<proteinExistence type="predicted"/>
<accession>A0A0K0GPZ8</accession>
<dbReference type="HOGENOM" id="CLU_3067655_0_0_6"/>
<evidence type="ECO:0000313" key="1">
    <source>
        <dbReference type="EMBL" id="ACD61176.1"/>
    </source>
</evidence>
<dbReference type="KEGG" id="xop:PXO_03041"/>
<gene>
    <name evidence="1" type="ordered locus">PXO_03041</name>
</gene>